<keyword evidence="1" id="KW-0175">Coiled coil</keyword>
<name>A0A4Q0VWV1_9BACI</name>
<dbReference type="Pfam" id="PF12732">
    <property type="entry name" value="YtxH"/>
    <property type="match status" value="1"/>
</dbReference>
<dbReference type="InterPro" id="IPR024623">
    <property type="entry name" value="YtxH"/>
</dbReference>
<dbReference type="Proteomes" id="UP000290649">
    <property type="component" value="Unassembled WGS sequence"/>
</dbReference>
<dbReference type="PANTHER" id="PTHR35792">
    <property type="entry name" value="GENERAL STRESS PROTEIN"/>
    <property type="match status" value="1"/>
</dbReference>
<keyword evidence="4" id="KW-1185">Reference proteome</keyword>
<keyword evidence="2" id="KW-1133">Transmembrane helix</keyword>
<evidence type="ECO:0000256" key="2">
    <source>
        <dbReference type="SAM" id="Phobius"/>
    </source>
</evidence>
<reference evidence="3 4" key="1">
    <citation type="journal article" date="2019" name="Int. J. Syst. Evol. Microbiol.">
        <title>Anaerobacillus alkaliphilus sp. nov., a novel alkaliphilic and moderately halophilic bacterium.</title>
        <authorList>
            <person name="Borsodi A.K."/>
            <person name="Aszalos J.M."/>
            <person name="Bihari P."/>
            <person name="Nagy I."/>
            <person name="Schumann P."/>
            <person name="Sproer C."/>
            <person name="Kovacs A.L."/>
            <person name="Boka K."/>
            <person name="Dobosy P."/>
            <person name="Ovari M."/>
            <person name="Szili-Kovacs T."/>
            <person name="Toth E."/>
        </authorList>
    </citation>
    <scope>NUCLEOTIDE SEQUENCE [LARGE SCALE GENOMIC DNA]</scope>
    <source>
        <strain evidence="3 4">B16-10</strain>
    </source>
</reference>
<feature type="coiled-coil region" evidence="1">
    <location>
        <begin position="78"/>
        <end position="112"/>
    </location>
</feature>
<gene>
    <name evidence="3" type="ORF">DS745_01700</name>
</gene>
<dbReference type="EMBL" id="QOUX01000001">
    <property type="protein sequence ID" value="RXJ04124.1"/>
    <property type="molecule type" value="Genomic_DNA"/>
</dbReference>
<dbReference type="OrthoDB" id="9810874at2"/>
<evidence type="ECO:0000256" key="1">
    <source>
        <dbReference type="SAM" id="Coils"/>
    </source>
</evidence>
<dbReference type="PANTHER" id="PTHR35792:SF2">
    <property type="entry name" value="GENERAL STRESS PROTEIN"/>
    <property type="match status" value="1"/>
</dbReference>
<dbReference type="RefSeq" id="WP_129076473.1">
    <property type="nucleotide sequence ID" value="NZ_QOUX01000001.1"/>
</dbReference>
<dbReference type="Gene3D" id="1.20.120.20">
    <property type="entry name" value="Apolipoprotein"/>
    <property type="match status" value="1"/>
</dbReference>
<dbReference type="AlphaFoldDB" id="A0A4Q0VWV1"/>
<organism evidence="3 4">
    <name type="scientific">Anaerobacillus alkaliphilus</name>
    <dbReference type="NCBI Taxonomy" id="1548597"/>
    <lineage>
        <taxon>Bacteria</taxon>
        <taxon>Bacillati</taxon>
        <taxon>Bacillota</taxon>
        <taxon>Bacilli</taxon>
        <taxon>Bacillales</taxon>
        <taxon>Bacillaceae</taxon>
        <taxon>Anaerobacillus</taxon>
    </lineage>
</organism>
<comment type="caution">
    <text evidence="3">The sequence shown here is derived from an EMBL/GenBank/DDBJ whole genome shotgun (WGS) entry which is preliminary data.</text>
</comment>
<sequence>MDNQKGIIVGTLIGSAVGAAVAVLTTPKSGPELRSEINDQFEYGKMKAEEVSDLLKDRIDSFTTILDDRSSNLSETVIDEANHIVSEAKAALEELREKEEIDTNEIRTLVKRLMKEEMKSGKEIGDAVKGEIENFQQDFKKELDELAKKIS</sequence>
<keyword evidence="2" id="KW-0812">Transmembrane</keyword>
<feature type="transmembrane region" description="Helical" evidence="2">
    <location>
        <begin position="6"/>
        <end position="25"/>
    </location>
</feature>
<dbReference type="InterPro" id="IPR052928">
    <property type="entry name" value="Desiccation-related_membrane"/>
</dbReference>
<keyword evidence="2" id="KW-0472">Membrane</keyword>
<proteinExistence type="predicted"/>
<accession>A0A4Q0VWV1</accession>
<evidence type="ECO:0000313" key="3">
    <source>
        <dbReference type="EMBL" id="RXJ04124.1"/>
    </source>
</evidence>
<protein>
    <submittedName>
        <fullName evidence="3">YtxH domain-containing protein</fullName>
    </submittedName>
</protein>
<evidence type="ECO:0000313" key="4">
    <source>
        <dbReference type="Proteomes" id="UP000290649"/>
    </source>
</evidence>